<keyword evidence="1" id="KW-1133">Transmembrane helix</keyword>
<protein>
    <submittedName>
        <fullName evidence="2">Uncharacterized protein</fullName>
    </submittedName>
</protein>
<proteinExistence type="predicted"/>
<dbReference type="InterPro" id="IPR004158">
    <property type="entry name" value="DUF247_pln"/>
</dbReference>
<dbReference type="PANTHER" id="PTHR31170:SF17">
    <property type="match status" value="1"/>
</dbReference>
<sequence>MVENGTENSQNHTCIDIEGDVLGPTRPGSTDALSKPTRCIFKIPQVLRRQNKEAYAPDVVSIGPYHSSQGRKRFQLMKKVKQGYLEKLLLRMDGISFETLVERIVNFSEQKKCDGSQSSFIGTELPGLQIHRKDGRIGFEKQAREFYAEPLEHLSSKDFIEMMVVDACFLVQLFRKCLSGQLKDIDDPVFDMACMFQYVCHDILLLENQLPWFVLQCFYSVTLEKYPGDPSLPILILTGFSSLPPLAHNCKSYKKKLLSRLKNLNDNGDDKTLHILDLIRTSIVFPFRHESARFNSKTQLMHPATALSMTGIRFACSSKSDSIMEIRFADGVFTIPQLEIGELTESLFRNLIALEQCYHGHSQQITSYAVLMDNLIASSKDIELLCERKVLGNWLSAEDGSKFFNNLYNGTSLDKFYYGKLCTTVNQHYESQWNRSVEEIKREKFSNPWKLFSFGFAIILLALTLWQTVYNIQDHM</sequence>
<dbReference type="EMBL" id="JAJFAZ020000001">
    <property type="protein sequence ID" value="KAI5349984.1"/>
    <property type="molecule type" value="Genomic_DNA"/>
</dbReference>
<keyword evidence="1" id="KW-0472">Membrane</keyword>
<organism evidence="2 3">
    <name type="scientific">Prunus dulcis</name>
    <name type="common">Almond</name>
    <name type="synonym">Amygdalus dulcis</name>
    <dbReference type="NCBI Taxonomy" id="3755"/>
    <lineage>
        <taxon>Eukaryota</taxon>
        <taxon>Viridiplantae</taxon>
        <taxon>Streptophyta</taxon>
        <taxon>Embryophyta</taxon>
        <taxon>Tracheophyta</taxon>
        <taxon>Spermatophyta</taxon>
        <taxon>Magnoliopsida</taxon>
        <taxon>eudicotyledons</taxon>
        <taxon>Gunneridae</taxon>
        <taxon>Pentapetalae</taxon>
        <taxon>rosids</taxon>
        <taxon>fabids</taxon>
        <taxon>Rosales</taxon>
        <taxon>Rosaceae</taxon>
        <taxon>Amygdaloideae</taxon>
        <taxon>Amygdaleae</taxon>
        <taxon>Prunus</taxon>
    </lineage>
</organism>
<accession>A0AAD4WXH2</accession>
<gene>
    <name evidence="2" type="ORF">L3X38_002875</name>
</gene>
<name>A0AAD4WXH2_PRUDU</name>
<comment type="caution">
    <text evidence="2">The sequence shown here is derived from an EMBL/GenBank/DDBJ whole genome shotgun (WGS) entry which is preliminary data.</text>
</comment>
<dbReference type="PANTHER" id="PTHR31170">
    <property type="entry name" value="BNAC04G53230D PROTEIN"/>
    <property type="match status" value="1"/>
</dbReference>
<dbReference type="Proteomes" id="UP001054821">
    <property type="component" value="Chromosome 1"/>
</dbReference>
<evidence type="ECO:0000313" key="2">
    <source>
        <dbReference type="EMBL" id="KAI5349984.1"/>
    </source>
</evidence>
<dbReference type="AlphaFoldDB" id="A0AAD4WXH2"/>
<reference evidence="2 3" key="1">
    <citation type="journal article" date="2022" name="G3 (Bethesda)">
        <title>Whole-genome sequence and methylome profiling of the almond [Prunus dulcis (Mill.) D.A. Webb] cultivar 'Nonpareil'.</title>
        <authorList>
            <person name="D'Amico-Willman K.M."/>
            <person name="Ouma W.Z."/>
            <person name="Meulia T."/>
            <person name="Sideli G.M."/>
            <person name="Gradziel T.M."/>
            <person name="Fresnedo-Ramirez J."/>
        </authorList>
    </citation>
    <scope>NUCLEOTIDE SEQUENCE [LARGE SCALE GENOMIC DNA]</scope>
    <source>
        <strain evidence="2">Clone GOH B32 T37-40</strain>
    </source>
</reference>
<feature type="transmembrane region" description="Helical" evidence="1">
    <location>
        <begin position="451"/>
        <end position="470"/>
    </location>
</feature>
<keyword evidence="1" id="KW-0812">Transmembrane</keyword>
<keyword evidence="3" id="KW-1185">Reference proteome</keyword>
<dbReference type="Pfam" id="PF03140">
    <property type="entry name" value="DUF247"/>
    <property type="match status" value="2"/>
</dbReference>
<evidence type="ECO:0000256" key="1">
    <source>
        <dbReference type="SAM" id="Phobius"/>
    </source>
</evidence>
<evidence type="ECO:0000313" key="3">
    <source>
        <dbReference type="Proteomes" id="UP001054821"/>
    </source>
</evidence>